<sequence length="73" mass="8260">MAAPSPMTPMRWGRMVCPNLPTQTFGGKKSTVAQVCRQLEHDRCSMAWWLQARQQRRRAAANKEVAKTGPSPY</sequence>
<gene>
    <name evidence="1" type="ORF">HaLaN_32882</name>
</gene>
<reference evidence="1 2" key="1">
    <citation type="submission" date="2020-02" db="EMBL/GenBank/DDBJ databases">
        <title>Draft genome sequence of Haematococcus lacustris strain NIES-144.</title>
        <authorList>
            <person name="Morimoto D."/>
            <person name="Nakagawa S."/>
            <person name="Yoshida T."/>
            <person name="Sawayama S."/>
        </authorList>
    </citation>
    <scope>NUCLEOTIDE SEQUENCE [LARGE SCALE GENOMIC DNA]</scope>
    <source>
        <strain evidence="1 2">NIES-144</strain>
    </source>
</reference>
<dbReference type="Proteomes" id="UP000485058">
    <property type="component" value="Unassembled WGS sequence"/>
</dbReference>
<comment type="caution">
    <text evidence="1">The sequence shown here is derived from an EMBL/GenBank/DDBJ whole genome shotgun (WGS) entry which is preliminary data.</text>
</comment>
<name>A0A6A0AMN1_HAELA</name>
<dbReference type="AlphaFoldDB" id="A0A6A0AMN1"/>
<evidence type="ECO:0000313" key="1">
    <source>
        <dbReference type="EMBL" id="GFH33501.1"/>
    </source>
</evidence>
<feature type="non-terminal residue" evidence="1">
    <location>
        <position position="73"/>
    </location>
</feature>
<keyword evidence="2" id="KW-1185">Reference proteome</keyword>
<accession>A0A6A0AMN1</accession>
<feature type="non-terminal residue" evidence="1">
    <location>
        <position position="1"/>
    </location>
</feature>
<proteinExistence type="predicted"/>
<dbReference type="EMBL" id="BLLF01008731">
    <property type="protein sequence ID" value="GFH33501.1"/>
    <property type="molecule type" value="Genomic_DNA"/>
</dbReference>
<organism evidence="1 2">
    <name type="scientific">Haematococcus lacustris</name>
    <name type="common">Green alga</name>
    <name type="synonym">Haematococcus pluvialis</name>
    <dbReference type="NCBI Taxonomy" id="44745"/>
    <lineage>
        <taxon>Eukaryota</taxon>
        <taxon>Viridiplantae</taxon>
        <taxon>Chlorophyta</taxon>
        <taxon>core chlorophytes</taxon>
        <taxon>Chlorophyceae</taxon>
        <taxon>CS clade</taxon>
        <taxon>Chlamydomonadales</taxon>
        <taxon>Haematococcaceae</taxon>
        <taxon>Haematococcus</taxon>
    </lineage>
</organism>
<protein>
    <submittedName>
        <fullName evidence="1">Uncharacterized protein</fullName>
    </submittedName>
</protein>
<evidence type="ECO:0000313" key="2">
    <source>
        <dbReference type="Proteomes" id="UP000485058"/>
    </source>
</evidence>